<evidence type="ECO:0000313" key="1">
    <source>
        <dbReference type="EMBL" id="TVU21406.1"/>
    </source>
</evidence>
<dbReference type="OrthoDB" id="2242903at2759"/>
<dbReference type="InterPro" id="IPR044809">
    <property type="entry name" value="AUF1-like"/>
</dbReference>
<evidence type="ECO:0000313" key="2">
    <source>
        <dbReference type="Proteomes" id="UP000324897"/>
    </source>
</evidence>
<dbReference type="InterPro" id="IPR032675">
    <property type="entry name" value="LRR_dom_sf"/>
</dbReference>
<protein>
    <recommendedName>
        <fullName evidence="3">F-box domain-containing protein</fullName>
    </recommendedName>
</protein>
<organism evidence="1 2">
    <name type="scientific">Eragrostis curvula</name>
    <name type="common">weeping love grass</name>
    <dbReference type="NCBI Taxonomy" id="38414"/>
    <lineage>
        <taxon>Eukaryota</taxon>
        <taxon>Viridiplantae</taxon>
        <taxon>Streptophyta</taxon>
        <taxon>Embryophyta</taxon>
        <taxon>Tracheophyta</taxon>
        <taxon>Spermatophyta</taxon>
        <taxon>Magnoliopsida</taxon>
        <taxon>Liliopsida</taxon>
        <taxon>Poales</taxon>
        <taxon>Poaceae</taxon>
        <taxon>PACMAD clade</taxon>
        <taxon>Chloridoideae</taxon>
        <taxon>Eragrostideae</taxon>
        <taxon>Eragrostidinae</taxon>
        <taxon>Eragrostis</taxon>
    </lineage>
</organism>
<comment type="caution">
    <text evidence="1">The sequence shown here is derived from an EMBL/GenBank/DDBJ whole genome shotgun (WGS) entry which is preliminary data.</text>
</comment>
<reference evidence="1 2" key="1">
    <citation type="journal article" date="2019" name="Sci. Rep.">
        <title>A high-quality genome of Eragrostis curvula grass provides insights into Poaceae evolution and supports new strategies to enhance forage quality.</title>
        <authorList>
            <person name="Carballo J."/>
            <person name="Santos B.A.C.M."/>
            <person name="Zappacosta D."/>
            <person name="Garbus I."/>
            <person name="Selva J.P."/>
            <person name="Gallo C.A."/>
            <person name="Diaz A."/>
            <person name="Albertini E."/>
            <person name="Caccamo M."/>
            <person name="Echenique V."/>
        </authorList>
    </citation>
    <scope>NUCLEOTIDE SEQUENCE [LARGE SCALE GENOMIC DNA]</scope>
    <source>
        <strain evidence="2">cv. Victoria</strain>
        <tissue evidence="1">Leaf</tissue>
    </source>
</reference>
<dbReference type="PANTHER" id="PTHR31215">
    <property type="entry name" value="OS05G0510400 PROTEIN-RELATED"/>
    <property type="match status" value="1"/>
</dbReference>
<gene>
    <name evidence="1" type="ORF">EJB05_31038</name>
</gene>
<keyword evidence="2" id="KW-1185">Reference proteome</keyword>
<dbReference type="AlphaFoldDB" id="A0A5J9UCW6"/>
<accession>A0A5J9UCW6</accession>
<dbReference type="SUPFAM" id="SSF52047">
    <property type="entry name" value="RNI-like"/>
    <property type="match status" value="1"/>
</dbReference>
<sequence length="445" mass="48918">MSAAGDPLDALPAAVLADVLGRVADAGDIAASRLASRALLAASYLCPRVRICAADRARRRREGGGGTLPFRAGVGNVASFLGSRIRSLALDGADGQGSPDDAMWVEEGEFDEADDLHLTSREAVMAWAATDAGPVLQEVEIADYWPQACWRKAEALPLISHFCLNLVKLGLRNAWLSVDGLKKMQNLTHLTLEFIRLDDENLDKLNECFPCLHTLNLIGVGGLKGPKIHLPQLKTCRWEVSNVPESLAIQAPKLFFLDLKCVRPDRLILDTPSLSTLKLTIDKLGATVDVDGLVSLKNLRLESLDLNSLLPVFVETQPISTLELELPPAASQYELLQEVNYPDYLLRMLASVSEVKLSPRFSCGLIRCLALCRESRFQSCLKKLLIHIPPSASTYEILPLFKICAPWCEVTVLFHTDSADAIHEVAIATWTLSFPEIRWQCGTWT</sequence>
<dbReference type="Gramene" id="TVU21406">
    <property type="protein sequence ID" value="TVU21406"/>
    <property type="gene ID" value="EJB05_31038"/>
</dbReference>
<dbReference type="Gene3D" id="3.80.10.10">
    <property type="entry name" value="Ribonuclease Inhibitor"/>
    <property type="match status" value="1"/>
</dbReference>
<name>A0A5J9UCW6_9POAL</name>
<evidence type="ECO:0008006" key="3">
    <source>
        <dbReference type="Google" id="ProtNLM"/>
    </source>
</evidence>
<dbReference type="EMBL" id="RWGY01000026">
    <property type="protein sequence ID" value="TVU21406.1"/>
    <property type="molecule type" value="Genomic_DNA"/>
</dbReference>
<proteinExistence type="predicted"/>
<dbReference type="Proteomes" id="UP000324897">
    <property type="component" value="Unassembled WGS sequence"/>
</dbReference>